<evidence type="ECO:0000313" key="2">
    <source>
        <dbReference type="Proteomes" id="UP000295292"/>
    </source>
</evidence>
<keyword evidence="1" id="KW-0378">Hydrolase</keyword>
<keyword evidence="1" id="KW-0645">Protease</keyword>
<reference evidence="1 2" key="1">
    <citation type="submission" date="2019-03" db="EMBL/GenBank/DDBJ databases">
        <title>Genomic Encyclopedia of Archaeal and Bacterial Type Strains, Phase II (KMG-II): from individual species to whole genera.</title>
        <authorList>
            <person name="Goeker M."/>
        </authorList>
    </citation>
    <scope>NUCLEOTIDE SEQUENCE [LARGE SCALE GENOMIC DNA]</scope>
    <source>
        <strain evidence="1 2">DSM 28353</strain>
    </source>
</reference>
<sequence length="151" mass="16605">MHTIPLRLLQLEEEGFHIIVDVTVFGIAHKMVVDTGASKTVFDKSTLLQAGITETTFITSELLSTGLGTNEMKSATMQLSEFQIQDWVCGPIEVAVLDLSTINYAYTQMNLPSIIGVLGGDILVNYGGIINYKKRTLTLNSIKRKKSLLTL</sequence>
<organism evidence="1 2">
    <name type="scientific">Sphingobacterium yanglingense</name>
    <dbReference type="NCBI Taxonomy" id="1437280"/>
    <lineage>
        <taxon>Bacteria</taxon>
        <taxon>Pseudomonadati</taxon>
        <taxon>Bacteroidota</taxon>
        <taxon>Sphingobacteriia</taxon>
        <taxon>Sphingobacteriales</taxon>
        <taxon>Sphingobacteriaceae</taxon>
        <taxon>Sphingobacterium</taxon>
    </lineage>
</organism>
<dbReference type="GO" id="GO:0006508">
    <property type="term" value="P:proteolysis"/>
    <property type="evidence" value="ECO:0007669"/>
    <property type="project" value="UniProtKB-KW"/>
</dbReference>
<dbReference type="AlphaFoldDB" id="A0A4R6WSJ2"/>
<dbReference type="EMBL" id="SNYV01000002">
    <property type="protein sequence ID" value="TDQ82597.1"/>
    <property type="molecule type" value="Genomic_DNA"/>
</dbReference>
<dbReference type="RefSeq" id="WP_133582599.1">
    <property type="nucleotide sequence ID" value="NZ_SNYV01000002.1"/>
</dbReference>
<keyword evidence="2" id="KW-1185">Reference proteome</keyword>
<dbReference type="InterPro" id="IPR021109">
    <property type="entry name" value="Peptidase_aspartic_dom_sf"/>
</dbReference>
<accession>A0A4R6WSJ2</accession>
<dbReference type="Pfam" id="PF13650">
    <property type="entry name" value="Asp_protease_2"/>
    <property type="match status" value="1"/>
</dbReference>
<evidence type="ECO:0000313" key="1">
    <source>
        <dbReference type="EMBL" id="TDQ82597.1"/>
    </source>
</evidence>
<dbReference type="Gene3D" id="2.40.70.10">
    <property type="entry name" value="Acid Proteases"/>
    <property type="match status" value="1"/>
</dbReference>
<comment type="caution">
    <text evidence="1">The sequence shown here is derived from an EMBL/GenBank/DDBJ whole genome shotgun (WGS) entry which is preliminary data.</text>
</comment>
<dbReference type="SUPFAM" id="SSF50630">
    <property type="entry name" value="Acid proteases"/>
    <property type="match status" value="1"/>
</dbReference>
<dbReference type="Proteomes" id="UP000295292">
    <property type="component" value="Unassembled WGS sequence"/>
</dbReference>
<dbReference type="OrthoDB" id="7433208at2"/>
<protein>
    <submittedName>
        <fullName evidence="1">Aspartyl protease</fullName>
    </submittedName>
</protein>
<proteinExistence type="predicted"/>
<dbReference type="GO" id="GO:0008233">
    <property type="term" value="F:peptidase activity"/>
    <property type="evidence" value="ECO:0007669"/>
    <property type="project" value="UniProtKB-KW"/>
</dbReference>
<name>A0A4R6WSJ2_9SPHI</name>
<gene>
    <name evidence="1" type="ORF">CLV99_0172</name>
</gene>